<dbReference type="Gene3D" id="3.30.70.1450">
    <property type="entry name" value="Regulator of K+ conductance, C-terminal domain"/>
    <property type="match status" value="1"/>
</dbReference>
<evidence type="ECO:0000259" key="2">
    <source>
        <dbReference type="PROSITE" id="PS51202"/>
    </source>
</evidence>
<dbReference type="GO" id="GO:0006813">
    <property type="term" value="P:potassium ion transport"/>
    <property type="evidence" value="ECO:0007669"/>
    <property type="project" value="InterPro"/>
</dbReference>
<feature type="domain" description="RCK C-terminal" evidence="2">
    <location>
        <begin position="135"/>
        <end position="220"/>
    </location>
</feature>
<keyword evidence="1" id="KW-0472">Membrane</keyword>
<dbReference type="InterPro" id="IPR006037">
    <property type="entry name" value="RCK_C"/>
</dbReference>
<protein>
    <recommendedName>
        <fullName evidence="2">RCK C-terminal domain-containing protein</fullName>
    </recommendedName>
</protein>
<feature type="transmembrane region" description="Helical" evidence="1">
    <location>
        <begin position="6"/>
        <end position="24"/>
    </location>
</feature>
<comment type="caution">
    <text evidence="3">The sequence shown here is derived from an EMBL/GenBank/DDBJ whole genome shotgun (WGS) entry which is preliminary data.</text>
</comment>
<feature type="transmembrane region" description="Helical" evidence="1">
    <location>
        <begin position="64"/>
        <end position="84"/>
    </location>
</feature>
<dbReference type="Pfam" id="PF02080">
    <property type="entry name" value="TrkA_C"/>
    <property type="match status" value="1"/>
</dbReference>
<keyword evidence="1" id="KW-1133">Transmembrane helix</keyword>
<organism evidence="3 4">
    <name type="scientific">Carboxydothermus pertinax</name>
    <dbReference type="NCBI Taxonomy" id="870242"/>
    <lineage>
        <taxon>Bacteria</taxon>
        <taxon>Bacillati</taxon>
        <taxon>Bacillota</taxon>
        <taxon>Clostridia</taxon>
        <taxon>Thermoanaerobacterales</taxon>
        <taxon>Thermoanaerobacteraceae</taxon>
        <taxon>Carboxydothermus</taxon>
    </lineage>
</organism>
<evidence type="ECO:0000313" key="3">
    <source>
        <dbReference type="EMBL" id="GAV23085.1"/>
    </source>
</evidence>
<sequence length="225" mass="25002">MSLIILVLTFYLMVLIVEIAAIILKSTGLDMGKARFQALSALTSVGFTTRESELITQHPIRRKVISVLMVLSYLGMATVVGSVFGSWTRKITPHQVLIAGSIFVGGFLLVSNRYLVNLLEKSLEKQIKKSFLHHHPIWEVLRLSDEYGVAEFVLHPEAPLVGQSIADSKIRDKGIFIMAIERGNSFIHSPRGKEVLEAGDKLIVYGKTESIKNCLLQQSILNKGE</sequence>
<proteinExistence type="predicted"/>
<dbReference type="RefSeq" id="WP_075859535.1">
    <property type="nucleotide sequence ID" value="NZ_BDJK01000029.1"/>
</dbReference>
<dbReference type="GO" id="GO:0008324">
    <property type="term" value="F:monoatomic cation transmembrane transporter activity"/>
    <property type="evidence" value="ECO:0007669"/>
    <property type="project" value="InterPro"/>
</dbReference>
<keyword evidence="1" id="KW-0812">Transmembrane</keyword>
<dbReference type="Proteomes" id="UP000187485">
    <property type="component" value="Unassembled WGS sequence"/>
</dbReference>
<gene>
    <name evidence="3" type="ORF">cpu_15950</name>
</gene>
<dbReference type="PROSITE" id="PS51202">
    <property type="entry name" value="RCK_C"/>
    <property type="match status" value="1"/>
</dbReference>
<dbReference type="STRING" id="870242.cpu_15950"/>
<keyword evidence="4" id="KW-1185">Reference proteome</keyword>
<dbReference type="AlphaFoldDB" id="A0A1L8CVV5"/>
<accession>A0A1L8CVV5</accession>
<dbReference type="OrthoDB" id="369355at2"/>
<dbReference type="InterPro" id="IPR050721">
    <property type="entry name" value="Trk_Ktr_HKT_K-transport"/>
</dbReference>
<feature type="transmembrane region" description="Helical" evidence="1">
    <location>
        <begin position="96"/>
        <end position="116"/>
    </location>
</feature>
<dbReference type="PANTHER" id="PTHR43833">
    <property type="entry name" value="POTASSIUM CHANNEL PROTEIN 2-RELATED-RELATED"/>
    <property type="match status" value="1"/>
</dbReference>
<dbReference type="InterPro" id="IPR036721">
    <property type="entry name" value="RCK_C_sf"/>
</dbReference>
<evidence type="ECO:0000256" key="1">
    <source>
        <dbReference type="SAM" id="Phobius"/>
    </source>
</evidence>
<reference evidence="4" key="1">
    <citation type="submission" date="2016-12" db="EMBL/GenBank/DDBJ databases">
        <title>Draft Genome Sequences od Carboxydothermus pertinax and islandicus, Hydrogenogenic Carboxydotrophic Bacteria.</title>
        <authorList>
            <person name="Fukuyama Y."/>
            <person name="Ohmae K."/>
            <person name="Yoneda Y."/>
            <person name="Yoshida T."/>
            <person name="Sako Y."/>
        </authorList>
    </citation>
    <scope>NUCLEOTIDE SEQUENCE [LARGE SCALE GENOMIC DNA]</scope>
    <source>
        <strain evidence="4">Ug1</strain>
    </source>
</reference>
<dbReference type="SUPFAM" id="SSF116726">
    <property type="entry name" value="TrkA C-terminal domain-like"/>
    <property type="match status" value="1"/>
</dbReference>
<dbReference type="EMBL" id="BDJK01000029">
    <property type="protein sequence ID" value="GAV23085.1"/>
    <property type="molecule type" value="Genomic_DNA"/>
</dbReference>
<name>A0A1L8CVV5_9THEO</name>
<evidence type="ECO:0000313" key="4">
    <source>
        <dbReference type="Proteomes" id="UP000187485"/>
    </source>
</evidence>